<dbReference type="InParanoid" id="A0A3Q7G361"/>
<evidence type="ECO:0000313" key="1">
    <source>
        <dbReference type="EnsemblPlants" id="Solyc04g025475.1.1"/>
    </source>
</evidence>
<dbReference type="EnsemblPlants" id="Solyc04g025475.1.1">
    <property type="protein sequence ID" value="Solyc04g025475.1.1"/>
    <property type="gene ID" value="Solyc04g025475.1"/>
</dbReference>
<organism evidence="1">
    <name type="scientific">Solanum lycopersicum</name>
    <name type="common">Tomato</name>
    <name type="synonym">Lycopersicon esculentum</name>
    <dbReference type="NCBI Taxonomy" id="4081"/>
    <lineage>
        <taxon>Eukaryota</taxon>
        <taxon>Viridiplantae</taxon>
        <taxon>Streptophyta</taxon>
        <taxon>Embryophyta</taxon>
        <taxon>Tracheophyta</taxon>
        <taxon>Spermatophyta</taxon>
        <taxon>Magnoliopsida</taxon>
        <taxon>eudicotyledons</taxon>
        <taxon>Gunneridae</taxon>
        <taxon>Pentapetalae</taxon>
        <taxon>asterids</taxon>
        <taxon>lamiids</taxon>
        <taxon>Solanales</taxon>
        <taxon>Solanaceae</taxon>
        <taxon>Solanoideae</taxon>
        <taxon>Solaneae</taxon>
        <taxon>Solanum</taxon>
        <taxon>Solanum subgen. Lycopersicon</taxon>
    </lineage>
</organism>
<dbReference type="Gramene" id="Solyc04g025475.1.1">
    <property type="protein sequence ID" value="Solyc04g025475.1.1"/>
    <property type="gene ID" value="Solyc04g025475.1"/>
</dbReference>
<protein>
    <submittedName>
        <fullName evidence="1">Uncharacterized protein</fullName>
    </submittedName>
</protein>
<dbReference type="Proteomes" id="UP000004994">
    <property type="component" value="Chromosome 4"/>
</dbReference>
<reference evidence="1" key="1">
    <citation type="journal article" date="2012" name="Nature">
        <title>The tomato genome sequence provides insights into fleshy fruit evolution.</title>
        <authorList>
            <consortium name="Tomato Genome Consortium"/>
        </authorList>
    </citation>
    <scope>NUCLEOTIDE SEQUENCE [LARGE SCALE GENOMIC DNA]</scope>
    <source>
        <strain evidence="1">cv. Heinz 1706</strain>
    </source>
</reference>
<dbReference type="STRING" id="4081.A0A3Q7G361"/>
<evidence type="ECO:0000313" key="2">
    <source>
        <dbReference type="Proteomes" id="UP000004994"/>
    </source>
</evidence>
<dbReference type="AlphaFoldDB" id="A0A3Q7G361"/>
<proteinExistence type="predicted"/>
<keyword evidence="2" id="KW-1185">Reference proteome</keyword>
<name>A0A3Q7G361_SOLLC</name>
<accession>A0A3Q7G361</accession>
<sequence>MGSSEVSLQKFVHLLCFPFLREGNMVGRRVATNLISLAGPDAGIASIPWIRGSGIWSILEESLLKIAIYNNFIQVLLALLAPAGYTKIPTVSNQVMWFFYIYI</sequence>
<reference evidence="1" key="2">
    <citation type="submission" date="2019-01" db="UniProtKB">
        <authorList>
            <consortium name="EnsemblPlants"/>
        </authorList>
    </citation>
    <scope>IDENTIFICATION</scope>
    <source>
        <strain evidence="1">cv. Heinz 1706</strain>
    </source>
</reference>